<name>K8WCG1_9GAMM</name>
<comment type="caution">
    <text evidence="2">The sequence shown here is derived from an EMBL/GenBank/DDBJ whole genome shotgun (WGS) entry which is preliminary data.</text>
</comment>
<keyword evidence="3" id="KW-1185">Reference proteome</keyword>
<dbReference type="Pfam" id="PF19921">
    <property type="entry name" value="bpX5"/>
    <property type="match status" value="1"/>
</dbReference>
<dbReference type="EMBL" id="AKKN01000008">
    <property type="protein sequence ID" value="EKT57596.1"/>
    <property type="molecule type" value="Genomic_DNA"/>
</dbReference>
<dbReference type="OrthoDB" id="6637315at2"/>
<proteinExistence type="predicted"/>
<organism evidence="2 3">
    <name type="scientific">Providencia sneebia DSM 19967</name>
    <dbReference type="NCBI Taxonomy" id="1141660"/>
    <lineage>
        <taxon>Bacteria</taxon>
        <taxon>Pseudomonadati</taxon>
        <taxon>Pseudomonadota</taxon>
        <taxon>Gammaproteobacteria</taxon>
        <taxon>Enterobacterales</taxon>
        <taxon>Morganellaceae</taxon>
        <taxon>Providencia</taxon>
    </lineage>
</organism>
<protein>
    <recommendedName>
        <fullName evidence="1">MoxR-vWA-beta-propeller ternary system domain-containing protein</fullName>
    </recommendedName>
</protein>
<dbReference type="InterPro" id="IPR045548">
    <property type="entry name" value="bpX5"/>
</dbReference>
<dbReference type="RefSeq" id="WP_008915705.1">
    <property type="nucleotide sequence ID" value="NZ_CM001773.1"/>
</dbReference>
<evidence type="ECO:0000313" key="2">
    <source>
        <dbReference type="EMBL" id="EKT57596.1"/>
    </source>
</evidence>
<sequence length="142" mass="15860">MSLLLSIEWQINEQPLTPEAVVAIGDSARQLTKRLADLDADNQQKLKVVTGKNWLVVIGHSNLLPWVDGGMYIAPSAQTVGLWLPTHQQPILPHSIINQALKKTFKQHSLLILPSPMMVFPLDNPWRLSSPLLGKLLEKSFI</sequence>
<dbReference type="AlphaFoldDB" id="K8WCG1"/>
<gene>
    <name evidence="2" type="ORF">OO7_09445</name>
</gene>
<accession>K8WCG1</accession>
<dbReference type="HOGENOM" id="CLU_141597_0_0_6"/>
<dbReference type="PATRIC" id="fig|1141660.3.peg.1886"/>
<evidence type="ECO:0000259" key="1">
    <source>
        <dbReference type="Pfam" id="PF19921"/>
    </source>
</evidence>
<feature type="domain" description="MoxR-vWA-beta-propeller ternary system" evidence="1">
    <location>
        <begin position="7"/>
        <end position="139"/>
    </location>
</feature>
<evidence type="ECO:0000313" key="3">
    <source>
        <dbReference type="Proteomes" id="UP000010290"/>
    </source>
</evidence>
<reference evidence="2 3" key="1">
    <citation type="journal article" date="2012" name="BMC Genomics">
        <title>Comparative genomics of bacteria in the genus Providencia isolated from wild Drosophila melanogaster.</title>
        <authorList>
            <person name="Galac M.R."/>
            <person name="Lazzaro B.P."/>
        </authorList>
    </citation>
    <scope>NUCLEOTIDE SEQUENCE [LARGE SCALE GENOMIC DNA]</scope>
    <source>
        <strain evidence="2 3">DSM 19967</strain>
    </source>
</reference>
<dbReference type="Proteomes" id="UP000010290">
    <property type="component" value="Chromosome"/>
</dbReference>